<evidence type="ECO:0000313" key="2">
    <source>
        <dbReference type="EMBL" id="EJK70139.1"/>
    </source>
</evidence>
<dbReference type="AlphaFoldDB" id="K0SYT5"/>
<protein>
    <submittedName>
        <fullName evidence="2">Uncharacterized protein</fullName>
    </submittedName>
</protein>
<reference evidence="2 3" key="1">
    <citation type="journal article" date="2012" name="Genome Biol.">
        <title>Genome and low-iron response of an oceanic diatom adapted to chronic iron limitation.</title>
        <authorList>
            <person name="Lommer M."/>
            <person name="Specht M."/>
            <person name="Roy A.S."/>
            <person name="Kraemer L."/>
            <person name="Andreson R."/>
            <person name="Gutowska M.A."/>
            <person name="Wolf J."/>
            <person name="Bergner S.V."/>
            <person name="Schilhabel M.B."/>
            <person name="Klostermeier U.C."/>
            <person name="Beiko R.G."/>
            <person name="Rosenstiel P."/>
            <person name="Hippler M."/>
            <person name="Laroche J."/>
        </authorList>
    </citation>
    <scope>NUCLEOTIDE SEQUENCE [LARGE SCALE GENOMIC DNA]</scope>
    <source>
        <strain evidence="2 3">CCMP1005</strain>
    </source>
</reference>
<feature type="non-terminal residue" evidence="2">
    <location>
        <position position="1"/>
    </location>
</feature>
<proteinExistence type="predicted"/>
<sequence>EPPNEHISKRAAEKLEDIVRSNKRATPSVLKQGVEGEEPVQSLHPALINTDRVSYHRRKALKGRRKRSKSRDTLRLSELPTIEEDLGYDIFPEPPTLGRGDANITIQFPHMKKCCQRGKSVCSSN</sequence>
<feature type="compositionally biased region" description="Basic residues" evidence="1">
    <location>
        <begin position="55"/>
        <end position="69"/>
    </location>
</feature>
<feature type="region of interest" description="Disordered" evidence="1">
    <location>
        <begin position="54"/>
        <end position="74"/>
    </location>
</feature>
<name>K0SYT5_THAOC</name>
<comment type="caution">
    <text evidence="2">The sequence shown here is derived from an EMBL/GenBank/DDBJ whole genome shotgun (WGS) entry which is preliminary data.</text>
</comment>
<evidence type="ECO:0000256" key="1">
    <source>
        <dbReference type="SAM" id="MobiDB-lite"/>
    </source>
</evidence>
<accession>K0SYT5</accession>
<organism evidence="2 3">
    <name type="scientific">Thalassiosira oceanica</name>
    <name type="common">Marine diatom</name>
    <dbReference type="NCBI Taxonomy" id="159749"/>
    <lineage>
        <taxon>Eukaryota</taxon>
        <taxon>Sar</taxon>
        <taxon>Stramenopiles</taxon>
        <taxon>Ochrophyta</taxon>
        <taxon>Bacillariophyta</taxon>
        <taxon>Coscinodiscophyceae</taxon>
        <taxon>Thalassiosirophycidae</taxon>
        <taxon>Thalassiosirales</taxon>
        <taxon>Thalassiosiraceae</taxon>
        <taxon>Thalassiosira</taxon>
    </lineage>
</organism>
<feature type="compositionally biased region" description="Basic and acidic residues" evidence="1">
    <location>
        <begin position="1"/>
        <end position="20"/>
    </location>
</feature>
<evidence type="ECO:0000313" key="3">
    <source>
        <dbReference type="Proteomes" id="UP000266841"/>
    </source>
</evidence>
<keyword evidence="3" id="KW-1185">Reference proteome</keyword>
<dbReference type="Proteomes" id="UP000266841">
    <property type="component" value="Unassembled WGS sequence"/>
</dbReference>
<dbReference type="EMBL" id="AGNL01008995">
    <property type="protein sequence ID" value="EJK70139.1"/>
    <property type="molecule type" value="Genomic_DNA"/>
</dbReference>
<gene>
    <name evidence="2" type="ORF">THAOC_08527</name>
</gene>
<feature type="region of interest" description="Disordered" evidence="1">
    <location>
        <begin position="1"/>
        <end position="38"/>
    </location>
</feature>